<dbReference type="CDD" id="cd00540">
    <property type="entry name" value="AAG"/>
    <property type="match status" value="1"/>
</dbReference>
<sequence>MFNVTDDSKSTEEIAQQILGHLLVRETDFGKMSGWIVETEAYLGYEDAAAHSYLGKRTPRLHSMYQESGTIYVYQMHTHKMLNIVTQPKGVAHAVLIRAIEPNEGKELMQLNRKKNGVDLTNGPGKLTKALNITMEDNGLSILEKPLYLDLSKKLEPVNIDSSPRIGIPNKGEWTEAKLRYTVTGNPYISRNRGKVSMDNGWKSMLE</sequence>
<dbReference type="InterPro" id="IPR011034">
    <property type="entry name" value="Formyl_transferase-like_C_sf"/>
</dbReference>
<dbReference type="GO" id="GO:0003677">
    <property type="term" value="F:DNA binding"/>
    <property type="evidence" value="ECO:0007669"/>
    <property type="project" value="InterPro"/>
</dbReference>
<dbReference type="PANTHER" id="PTHR10429">
    <property type="entry name" value="DNA-3-METHYLADENINE GLYCOSYLASE"/>
    <property type="match status" value="1"/>
</dbReference>
<keyword evidence="2 5" id="KW-0227">DNA damage</keyword>
<comment type="similarity">
    <text evidence="1 5">Belongs to the DNA glycosylase MPG family.</text>
</comment>
<dbReference type="Gene3D" id="3.10.300.10">
    <property type="entry name" value="Methylpurine-DNA glycosylase (MPG)"/>
    <property type="match status" value="1"/>
</dbReference>
<dbReference type="FunFam" id="3.10.300.10:FF:000001">
    <property type="entry name" value="Putative 3-methyladenine DNA glycosylase"/>
    <property type="match status" value="1"/>
</dbReference>
<dbReference type="EMBL" id="FUKW01000026">
    <property type="protein sequence ID" value="SJN20264.1"/>
    <property type="molecule type" value="Genomic_DNA"/>
</dbReference>
<reference evidence="6 7" key="1">
    <citation type="submission" date="2017-02" db="EMBL/GenBank/DDBJ databases">
        <authorList>
            <person name="Peterson S.W."/>
        </authorList>
    </citation>
    <scope>NUCLEOTIDE SEQUENCE [LARGE SCALE GENOMIC DNA]</scope>
    <source>
        <strain evidence="6 7">42ea</strain>
    </source>
</reference>
<dbReference type="EC" id="3.2.2.-" evidence="5"/>
<dbReference type="InterPro" id="IPR036995">
    <property type="entry name" value="MPG_sf"/>
</dbReference>
<keyword evidence="6" id="KW-0326">Glycosidase</keyword>
<dbReference type="HAMAP" id="MF_00527">
    <property type="entry name" value="3MGH"/>
    <property type="match status" value="1"/>
</dbReference>
<dbReference type="SUPFAM" id="SSF50486">
    <property type="entry name" value="FMT C-terminal domain-like"/>
    <property type="match status" value="1"/>
</dbReference>
<dbReference type="InterPro" id="IPR003180">
    <property type="entry name" value="MPG"/>
</dbReference>
<dbReference type="PANTHER" id="PTHR10429:SF0">
    <property type="entry name" value="DNA-3-METHYLADENINE GLYCOSYLASE"/>
    <property type="match status" value="1"/>
</dbReference>
<evidence type="ECO:0000256" key="4">
    <source>
        <dbReference type="ARBA" id="ARBA00023204"/>
    </source>
</evidence>
<dbReference type="Pfam" id="PF02245">
    <property type="entry name" value="Pur_DNA_glyco"/>
    <property type="match status" value="1"/>
</dbReference>
<proteinExistence type="inferred from homology"/>
<name>A0A1R4IL04_9LACT</name>
<evidence type="ECO:0000256" key="5">
    <source>
        <dbReference type="HAMAP-Rule" id="MF_00527"/>
    </source>
</evidence>
<organism evidence="6 7">
    <name type="scientific">Marinilactibacillus psychrotolerans 42ea</name>
    <dbReference type="NCBI Taxonomy" id="1255609"/>
    <lineage>
        <taxon>Bacteria</taxon>
        <taxon>Bacillati</taxon>
        <taxon>Bacillota</taxon>
        <taxon>Bacilli</taxon>
        <taxon>Lactobacillales</taxon>
        <taxon>Carnobacteriaceae</taxon>
        <taxon>Marinilactibacillus</taxon>
    </lineage>
</organism>
<dbReference type="RefSeq" id="WP_087057088.1">
    <property type="nucleotide sequence ID" value="NZ_FUKW01000026.1"/>
</dbReference>
<evidence type="ECO:0000256" key="2">
    <source>
        <dbReference type="ARBA" id="ARBA00022763"/>
    </source>
</evidence>
<protein>
    <recommendedName>
        <fullName evidence="5">Putative 3-methyladenine DNA glycosylase</fullName>
        <ecNumber evidence="5">3.2.2.-</ecNumber>
    </recommendedName>
</protein>
<keyword evidence="4 5" id="KW-0234">DNA repair</keyword>
<dbReference type="GO" id="GO:0006284">
    <property type="term" value="P:base-excision repair"/>
    <property type="evidence" value="ECO:0007669"/>
    <property type="project" value="InterPro"/>
</dbReference>
<dbReference type="NCBIfam" id="TIGR00567">
    <property type="entry name" value="3mg"/>
    <property type="match status" value="1"/>
</dbReference>
<dbReference type="AlphaFoldDB" id="A0A1R4IL04"/>
<dbReference type="Proteomes" id="UP000195611">
    <property type="component" value="Unassembled WGS sequence"/>
</dbReference>
<evidence type="ECO:0000256" key="3">
    <source>
        <dbReference type="ARBA" id="ARBA00022801"/>
    </source>
</evidence>
<gene>
    <name evidence="6" type="ORF">FM115_01500</name>
</gene>
<dbReference type="GO" id="GO:0003905">
    <property type="term" value="F:alkylbase DNA N-glycosylase activity"/>
    <property type="evidence" value="ECO:0007669"/>
    <property type="project" value="InterPro"/>
</dbReference>
<evidence type="ECO:0000256" key="1">
    <source>
        <dbReference type="ARBA" id="ARBA00009232"/>
    </source>
</evidence>
<accession>A0A1R4IL04</accession>
<keyword evidence="3 5" id="KW-0378">Hydrolase</keyword>
<evidence type="ECO:0000313" key="6">
    <source>
        <dbReference type="EMBL" id="SJN20264.1"/>
    </source>
</evidence>
<evidence type="ECO:0000313" key="7">
    <source>
        <dbReference type="Proteomes" id="UP000195611"/>
    </source>
</evidence>